<evidence type="ECO:0000313" key="2">
    <source>
        <dbReference type="Proteomes" id="UP000053617"/>
    </source>
</evidence>
<dbReference type="STRING" id="1442369.A0A0D2FTQ2"/>
<name>A0A0D2FTQ2_9EURO</name>
<protein>
    <submittedName>
        <fullName evidence="1">Uncharacterized protein</fullName>
    </submittedName>
</protein>
<dbReference type="VEuPathDB" id="FungiDB:Z518_06334"/>
<dbReference type="Proteomes" id="UP000053617">
    <property type="component" value="Unassembled WGS sequence"/>
</dbReference>
<keyword evidence="2" id="KW-1185">Reference proteome</keyword>
<proteinExistence type="predicted"/>
<reference evidence="1 2" key="1">
    <citation type="submission" date="2015-01" db="EMBL/GenBank/DDBJ databases">
        <title>The Genome Sequence of Rhinocladiella mackenzie CBS 650.93.</title>
        <authorList>
            <consortium name="The Broad Institute Genomics Platform"/>
            <person name="Cuomo C."/>
            <person name="de Hoog S."/>
            <person name="Gorbushina A."/>
            <person name="Stielow B."/>
            <person name="Teixiera M."/>
            <person name="Abouelleil A."/>
            <person name="Chapman S.B."/>
            <person name="Priest M."/>
            <person name="Young S.K."/>
            <person name="Wortman J."/>
            <person name="Nusbaum C."/>
            <person name="Birren B."/>
        </authorList>
    </citation>
    <scope>NUCLEOTIDE SEQUENCE [LARGE SCALE GENOMIC DNA]</scope>
    <source>
        <strain evidence="1 2">CBS 650.93</strain>
    </source>
</reference>
<dbReference type="EMBL" id="KN847478">
    <property type="protein sequence ID" value="KIX05462.1"/>
    <property type="molecule type" value="Genomic_DNA"/>
</dbReference>
<dbReference type="HOGENOM" id="CLU_1563734_0_0_1"/>
<organism evidence="1 2">
    <name type="scientific">Rhinocladiella mackenziei CBS 650.93</name>
    <dbReference type="NCBI Taxonomy" id="1442369"/>
    <lineage>
        <taxon>Eukaryota</taxon>
        <taxon>Fungi</taxon>
        <taxon>Dikarya</taxon>
        <taxon>Ascomycota</taxon>
        <taxon>Pezizomycotina</taxon>
        <taxon>Eurotiomycetes</taxon>
        <taxon>Chaetothyriomycetidae</taxon>
        <taxon>Chaetothyriales</taxon>
        <taxon>Herpotrichiellaceae</taxon>
        <taxon>Rhinocladiella</taxon>
    </lineage>
</organism>
<dbReference type="RefSeq" id="XP_013272598.1">
    <property type="nucleotide sequence ID" value="XM_013417144.1"/>
</dbReference>
<dbReference type="OrthoDB" id="5373426at2759"/>
<gene>
    <name evidence="1" type="ORF">Z518_06334</name>
</gene>
<dbReference type="GeneID" id="25294405"/>
<sequence length="171" mass="19522">MIPERSDTIVFVEDYSLQTIYDGLNVLFRRDLTSGALKTWGTGKDNIMQYRQDNQFISQAWSEHFIVSSDKRRQIRSGGMINDSPAPGDGLKKYKTVVPRVLQSIGDPFSIILPLPPNTALSETAANRYFEFRELADNTKCENPMLWIGPSAAGHVEIKDRKEEPRDLRFR</sequence>
<evidence type="ECO:0000313" key="1">
    <source>
        <dbReference type="EMBL" id="KIX05462.1"/>
    </source>
</evidence>
<accession>A0A0D2FTQ2</accession>
<dbReference type="AlphaFoldDB" id="A0A0D2FTQ2"/>